<evidence type="ECO:0000313" key="3">
    <source>
        <dbReference type="EMBL" id="KAF0568191.1"/>
    </source>
</evidence>
<keyword evidence="1" id="KW-0808">Transferase</keyword>
<dbReference type="InterPro" id="IPR037143">
    <property type="entry name" value="4-PPantetheinyl_Trfase_dom_sf"/>
</dbReference>
<dbReference type="Gene3D" id="3.90.470.20">
    <property type="entry name" value="4'-phosphopantetheinyl transferase domain"/>
    <property type="match status" value="2"/>
</dbReference>
<dbReference type="GO" id="GO:0008897">
    <property type="term" value="F:holo-[acyl-carrier-protein] synthase activity"/>
    <property type="evidence" value="ECO:0007669"/>
    <property type="project" value="InterPro"/>
</dbReference>
<dbReference type="RefSeq" id="WP_160022646.1">
    <property type="nucleotide sequence ID" value="NZ_VZIZ01000022.1"/>
</dbReference>
<dbReference type="InterPro" id="IPR008278">
    <property type="entry name" value="4-PPantetheinyl_Trfase_dom"/>
</dbReference>
<protein>
    <recommendedName>
        <fullName evidence="2">4'-phosphopantetheinyl transferase domain-containing protein</fullName>
    </recommendedName>
</protein>
<comment type="caution">
    <text evidence="3">The sequence shown here is derived from an EMBL/GenBank/DDBJ whole genome shotgun (WGS) entry which is preliminary data.</text>
</comment>
<dbReference type="AlphaFoldDB" id="A0A6N7BYV4"/>
<sequence>MPTSNLTQIQYTQLDTTTWCVTAQVSESISHLVTGILWNKSLWLSSCNTSCKDIIKLNSLNWYYQVATAAPRHLVPALARKQRQQQRQGVRQLLQELLKKLEIDDTLDESSFPYRLINSQYYVCFSHTGASSSKQTTESNQTNFTHLHSKIAVVISRQRPAGIDIETHNIAWHVVKRFYSKSELAILQELSTDQRERTAKLLWQIKESFIKVKQYTLAQGLGMDYSHLIPSLIGNNREINASSVLNDSEDTDYQSVYRIATLQSQQTVIVF</sequence>
<organism evidence="3 4">
    <name type="scientific">Psychrobacter nivimaris</name>
    <dbReference type="NCBI Taxonomy" id="281738"/>
    <lineage>
        <taxon>Bacteria</taxon>
        <taxon>Pseudomonadati</taxon>
        <taxon>Pseudomonadota</taxon>
        <taxon>Gammaproteobacteria</taxon>
        <taxon>Moraxellales</taxon>
        <taxon>Moraxellaceae</taxon>
        <taxon>Psychrobacter</taxon>
    </lineage>
</organism>
<dbReference type="GO" id="GO:0000287">
    <property type="term" value="F:magnesium ion binding"/>
    <property type="evidence" value="ECO:0007669"/>
    <property type="project" value="InterPro"/>
</dbReference>
<dbReference type="EMBL" id="VZIZ01000022">
    <property type="protein sequence ID" value="KAF0568191.1"/>
    <property type="molecule type" value="Genomic_DNA"/>
</dbReference>
<feature type="domain" description="4'-phosphopantetheinyl transferase" evidence="2">
    <location>
        <begin position="162"/>
        <end position="225"/>
    </location>
</feature>
<evidence type="ECO:0000256" key="1">
    <source>
        <dbReference type="ARBA" id="ARBA00022679"/>
    </source>
</evidence>
<gene>
    <name evidence="3" type="ORF">FQV37_1201</name>
</gene>
<dbReference type="SUPFAM" id="SSF56214">
    <property type="entry name" value="4'-phosphopantetheinyl transferase"/>
    <property type="match status" value="1"/>
</dbReference>
<keyword evidence="4" id="KW-1185">Reference proteome</keyword>
<evidence type="ECO:0000313" key="4">
    <source>
        <dbReference type="Proteomes" id="UP000471465"/>
    </source>
</evidence>
<evidence type="ECO:0000259" key="2">
    <source>
        <dbReference type="Pfam" id="PF01648"/>
    </source>
</evidence>
<name>A0A6N7BYV4_9GAMM</name>
<reference evidence="3 4" key="1">
    <citation type="submission" date="2019-09" db="EMBL/GenBank/DDBJ databases">
        <title>Draft genome sequence of Psychrobacter nivimaris LAMA 639, in search for biotechnological relevant genes.</title>
        <authorList>
            <person name="Lima A.O.S."/>
            <person name="Staloch B.E.K."/>
            <person name="Freitas R.C."/>
            <person name="Niero H."/>
            <person name="Silva M.A.C."/>
        </authorList>
    </citation>
    <scope>NUCLEOTIDE SEQUENCE [LARGE SCALE GENOMIC DNA]</scope>
    <source>
        <strain evidence="3 4">LAMA 639</strain>
    </source>
</reference>
<proteinExistence type="predicted"/>
<accession>A0A6N7BYV4</accession>
<dbReference type="Proteomes" id="UP000471465">
    <property type="component" value="Unassembled WGS sequence"/>
</dbReference>
<dbReference type="Pfam" id="PF01648">
    <property type="entry name" value="ACPS"/>
    <property type="match status" value="1"/>
</dbReference>